<feature type="signal peptide" evidence="2">
    <location>
        <begin position="1"/>
        <end position="20"/>
    </location>
</feature>
<dbReference type="AlphaFoldDB" id="A0AAN6YIE0"/>
<gene>
    <name evidence="4" type="ORF">QBC37DRAFT_275480</name>
</gene>
<dbReference type="PROSITE" id="PS50234">
    <property type="entry name" value="VWFA"/>
    <property type="match status" value="1"/>
</dbReference>
<dbReference type="Gene3D" id="3.40.50.410">
    <property type="entry name" value="von Willebrand factor, type A domain"/>
    <property type="match status" value="1"/>
</dbReference>
<accession>A0AAN6YIE0</accession>
<reference evidence="4" key="1">
    <citation type="journal article" date="2023" name="Mol. Phylogenet. Evol.">
        <title>Genome-scale phylogeny and comparative genomics of the fungal order Sordariales.</title>
        <authorList>
            <person name="Hensen N."/>
            <person name="Bonometti L."/>
            <person name="Westerberg I."/>
            <person name="Brannstrom I.O."/>
            <person name="Guillou S."/>
            <person name="Cros-Aarteil S."/>
            <person name="Calhoun S."/>
            <person name="Haridas S."/>
            <person name="Kuo A."/>
            <person name="Mondo S."/>
            <person name="Pangilinan J."/>
            <person name="Riley R."/>
            <person name="LaButti K."/>
            <person name="Andreopoulos B."/>
            <person name="Lipzen A."/>
            <person name="Chen C."/>
            <person name="Yan M."/>
            <person name="Daum C."/>
            <person name="Ng V."/>
            <person name="Clum A."/>
            <person name="Steindorff A."/>
            <person name="Ohm R.A."/>
            <person name="Martin F."/>
            <person name="Silar P."/>
            <person name="Natvig D.O."/>
            <person name="Lalanne C."/>
            <person name="Gautier V."/>
            <person name="Ament-Velasquez S.L."/>
            <person name="Kruys A."/>
            <person name="Hutchinson M.I."/>
            <person name="Powell A.J."/>
            <person name="Barry K."/>
            <person name="Miller A.N."/>
            <person name="Grigoriev I.V."/>
            <person name="Debuchy R."/>
            <person name="Gladieux P."/>
            <person name="Hiltunen Thoren M."/>
            <person name="Johannesson H."/>
        </authorList>
    </citation>
    <scope>NUCLEOTIDE SEQUENCE</scope>
    <source>
        <strain evidence="4">PSN293</strain>
    </source>
</reference>
<proteinExistence type="predicted"/>
<feature type="region of interest" description="Disordered" evidence="1">
    <location>
        <begin position="410"/>
        <end position="437"/>
    </location>
</feature>
<reference evidence="4" key="2">
    <citation type="submission" date="2023-05" db="EMBL/GenBank/DDBJ databases">
        <authorList>
            <consortium name="Lawrence Berkeley National Laboratory"/>
            <person name="Steindorff A."/>
            <person name="Hensen N."/>
            <person name="Bonometti L."/>
            <person name="Westerberg I."/>
            <person name="Brannstrom I.O."/>
            <person name="Guillou S."/>
            <person name="Cros-Aarteil S."/>
            <person name="Calhoun S."/>
            <person name="Haridas S."/>
            <person name="Kuo A."/>
            <person name="Mondo S."/>
            <person name="Pangilinan J."/>
            <person name="Riley R."/>
            <person name="Labutti K."/>
            <person name="Andreopoulos B."/>
            <person name="Lipzen A."/>
            <person name="Chen C."/>
            <person name="Yanf M."/>
            <person name="Daum C."/>
            <person name="Ng V."/>
            <person name="Clum A."/>
            <person name="Ohm R."/>
            <person name="Martin F."/>
            <person name="Silar P."/>
            <person name="Natvig D."/>
            <person name="Lalanne C."/>
            <person name="Gautier V."/>
            <person name="Ament-Velasquez S.L."/>
            <person name="Kruys A."/>
            <person name="Hutchinson M.I."/>
            <person name="Powell A.J."/>
            <person name="Barry K."/>
            <person name="Miller A.N."/>
            <person name="Grigoriev I.V."/>
            <person name="Debuchy R."/>
            <person name="Gladieux P."/>
            <person name="Thoren M.H."/>
            <person name="Johannesson H."/>
        </authorList>
    </citation>
    <scope>NUCLEOTIDE SEQUENCE</scope>
    <source>
        <strain evidence="4">PSN293</strain>
    </source>
</reference>
<dbReference type="InterPro" id="IPR036465">
    <property type="entry name" value="vWFA_dom_sf"/>
</dbReference>
<feature type="compositionally biased region" description="Polar residues" evidence="1">
    <location>
        <begin position="560"/>
        <end position="588"/>
    </location>
</feature>
<dbReference type="SUPFAM" id="SSF53300">
    <property type="entry name" value="vWA-like"/>
    <property type="match status" value="1"/>
</dbReference>
<dbReference type="InterPro" id="IPR002035">
    <property type="entry name" value="VWF_A"/>
</dbReference>
<evidence type="ECO:0000256" key="2">
    <source>
        <dbReference type="SAM" id="SignalP"/>
    </source>
</evidence>
<name>A0AAN6YIE0_9PEZI</name>
<evidence type="ECO:0000256" key="1">
    <source>
        <dbReference type="SAM" id="MobiDB-lite"/>
    </source>
</evidence>
<organism evidence="4 5">
    <name type="scientific">Rhypophila decipiens</name>
    <dbReference type="NCBI Taxonomy" id="261697"/>
    <lineage>
        <taxon>Eukaryota</taxon>
        <taxon>Fungi</taxon>
        <taxon>Dikarya</taxon>
        <taxon>Ascomycota</taxon>
        <taxon>Pezizomycotina</taxon>
        <taxon>Sordariomycetes</taxon>
        <taxon>Sordariomycetidae</taxon>
        <taxon>Sordariales</taxon>
        <taxon>Naviculisporaceae</taxon>
        <taxon>Rhypophila</taxon>
    </lineage>
</organism>
<dbReference type="Proteomes" id="UP001301769">
    <property type="component" value="Unassembled WGS sequence"/>
</dbReference>
<feature type="chain" id="PRO_5043024055" evidence="2">
    <location>
        <begin position="21"/>
        <end position="742"/>
    </location>
</feature>
<keyword evidence="5" id="KW-1185">Reference proteome</keyword>
<sequence>MFSSTSLSLALVSLLQISAASTSPGFLSPRHHLFPRADEAGAAPQPQPQEVCADLSVSSNNGDRKVVIVIDRSGSMADNDPTDRRLIAAQALNDFLISNSEGGKPDQVAVVGFDYSAATVFGPGDPGDPDADQAISNITLLGGTFIAGGVLLAIDEINKMSGDTKDKSAIVVFTDGEDSSTSTLVDAIKNATSQGIRVSFGFLDLSFSSQPPEVLLAVRESKGLYATITLAEGTRNFVNYVILNGLTYQDNPQGAGDRLLAGLGTTQLIDGSNAVNLKYSATQGERANFTLVSITGDQLTMEAKMNGQTLNSSDSLFSFSDTVIEVEPPGSGEVEVIVTAKNNPVDGLFSVVTNSNQPIKNCTVGVSGGGSGLSAGAKAGLGVGLTALLLGLAGAGFWAYKHFHLGAPAAGGGGAPSAPPHANTTSLPTGAEKMGAHTNVYPVDPSHMNGLAPTGGEQGMNHTMLPPDHGASTGQALTAGAGAGGGGGAPQGFAPLGSGPAPPAMGVPPTGGVPPPEAMAGLGSVPNVFLPPLVPPNIFGQKPGGSGSKPGTPNPDGVSPQHSNFNVPPQDGSVNHTSHQNPNANHFLSNAGGAQQPLGGFDGVQHSLPPGGGEAAGGNPSGMSPGSGTSYSNTYHNHTGGHVNTGNYSYNMPPPQQPLAPGVGGINNPGFTMPGTQVRMGFGAGDGRQEEKHHHHPWLAPDSACEHPECPLNLASHRCVSDTGSCECDCRDAGCPYLRSRG</sequence>
<feature type="domain" description="VWFA" evidence="3">
    <location>
        <begin position="65"/>
        <end position="198"/>
    </location>
</feature>
<keyword evidence="2" id="KW-0732">Signal</keyword>
<dbReference type="CDD" id="cd00198">
    <property type="entry name" value="vWFA"/>
    <property type="match status" value="1"/>
</dbReference>
<feature type="compositionally biased region" description="Low complexity" evidence="1">
    <location>
        <begin position="470"/>
        <end position="480"/>
    </location>
</feature>
<comment type="caution">
    <text evidence="4">The sequence shown here is derived from an EMBL/GenBank/DDBJ whole genome shotgun (WGS) entry which is preliminary data.</text>
</comment>
<dbReference type="SMART" id="SM00327">
    <property type="entry name" value="VWA"/>
    <property type="match status" value="1"/>
</dbReference>
<evidence type="ECO:0000313" key="4">
    <source>
        <dbReference type="EMBL" id="KAK4218270.1"/>
    </source>
</evidence>
<dbReference type="EMBL" id="MU858054">
    <property type="protein sequence ID" value="KAK4218270.1"/>
    <property type="molecule type" value="Genomic_DNA"/>
</dbReference>
<feature type="compositionally biased region" description="Pro residues" evidence="1">
    <location>
        <begin position="500"/>
        <end position="517"/>
    </location>
</feature>
<feature type="compositionally biased region" description="Low complexity" evidence="1">
    <location>
        <begin position="621"/>
        <end position="632"/>
    </location>
</feature>
<evidence type="ECO:0000313" key="5">
    <source>
        <dbReference type="Proteomes" id="UP001301769"/>
    </source>
</evidence>
<feature type="region of interest" description="Disordered" evidence="1">
    <location>
        <begin position="453"/>
        <end position="519"/>
    </location>
</feature>
<protein>
    <submittedName>
        <fullName evidence="4">von Willebrand factor type A domain-containing protein</fullName>
    </submittedName>
</protein>
<evidence type="ECO:0000259" key="3">
    <source>
        <dbReference type="PROSITE" id="PS50234"/>
    </source>
</evidence>
<dbReference type="Pfam" id="PF13519">
    <property type="entry name" value="VWA_2"/>
    <property type="match status" value="1"/>
</dbReference>
<feature type="compositionally biased region" description="Gly residues" evidence="1">
    <location>
        <begin position="610"/>
        <end position="620"/>
    </location>
</feature>
<feature type="region of interest" description="Disordered" evidence="1">
    <location>
        <begin position="536"/>
        <end position="650"/>
    </location>
</feature>
<feature type="compositionally biased region" description="Gly residues" evidence="1">
    <location>
        <begin position="481"/>
        <end position="490"/>
    </location>
</feature>
<feature type="compositionally biased region" description="Polar residues" evidence="1">
    <location>
        <begin position="633"/>
        <end position="650"/>
    </location>
</feature>